<protein>
    <recommendedName>
        <fullName evidence="2">Phosphatidic acid phosphatase type 2/haloperoxidase domain-containing protein</fullName>
    </recommendedName>
</protein>
<keyword evidence="4" id="KW-1185">Reference proteome</keyword>
<keyword evidence="1" id="KW-0472">Membrane</keyword>
<dbReference type="CDD" id="cd01610">
    <property type="entry name" value="PAP2_like"/>
    <property type="match status" value="1"/>
</dbReference>
<dbReference type="SMART" id="SM00014">
    <property type="entry name" value="acidPPc"/>
    <property type="match status" value="1"/>
</dbReference>
<feature type="transmembrane region" description="Helical" evidence="1">
    <location>
        <begin position="146"/>
        <end position="163"/>
    </location>
</feature>
<dbReference type="InterPro" id="IPR036938">
    <property type="entry name" value="PAP2/HPO_sf"/>
</dbReference>
<proteinExistence type="predicted"/>
<organism evidence="3 4">
    <name type="scientific">Butyricicoccus porcorum</name>
    <dbReference type="NCBI Taxonomy" id="1945634"/>
    <lineage>
        <taxon>Bacteria</taxon>
        <taxon>Bacillati</taxon>
        <taxon>Bacillota</taxon>
        <taxon>Clostridia</taxon>
        <taxon>Eubacteriales</taxon>
        <taxon>Butyricicoccaceae</taxon>
        <taxon>Butyricicoccus</taxon>
    </lineage>
</organism>
<dbReference type="PANTHER" id="PTHR14969">
    <property type="entry name" value="SPHINGOSINE-1-PHOSPHATE PHOSPHOHYDROLASE"/>
    <property type="match status" value="1"/>
</dbReference>
<feature type="transmembrane region" description="Helical" evidence="1">
    <location>
        <begin position="24"/>
        <end position="47"/>
    </location>
</feature>
<accession>A0A252F7A7</accession>
<dbReference type="PANTHER" id="PTHR14969:SF13">
    <property type="entry name" value="AT30094P"/>
    <property type="match status" value="1"/>
</dbReference>
<keyword evidence="1" id="KW-1133">Transmembrane helix</keyword>
<gene>
    <name evidence="3" type="ORF">CBW42_03030</name>
</gene>
<dbReference type="InterPro" id="IPR000326">
    <property type="entry name" value="PAP2/HPO"/>
</dbReference>
<feature type="transmembrane region" description="Helical" evidence="1">
    <location>
        <begin position="53"/>
        <end position="70"/>
    </location>
</feature>
<evidence type="ECO:0000259" key="2">
    <source>
        <dbReference type="SMART" id="SM00014"/>
    </source>
</evidence>
<feature type="transmembrane region" description="Helical" evidence="1">
    <location>
        <begin position="103"/>
        <end position="134"/>
    </location>
</feature>
<dbReference type="OrthoDB" id="9789113at2"/>
<dbReference type="EMBL" id="NHOC01000002">
    <property type="protein sequence ID" value="OUM21651.1"/>
    <property type="molecule type" value="Genomic_DNA"/>
</dbReference>
<evidence type="ECO:0000313" key="3">
    <source>
        <dbReference type="EMBL" id="OUM21651.1"/>
    </source>
</evidence>
<dbReference type="Gene3D" id="1.20.144.10">
    <property type="entry name" value="Phosphatidic acid phosphatase type 2/haloperoxidase"/>
    <property type="match status" value="1"/>
</dbReference>
<comment type="caution">
    <text evidence="3">The sequence shown here is derived from an EMBL/GenBank/DDBJ whole genome shotgun (WGS) entry which is preliminary data.</text>
</comment>
<dbReference type="SUPFAM" id="SSF48317">
    <property type="entry name" value="Acid phosphatase/Vanadium-dependent haloperoxidase"/>
    <property type="match status" value="1"/>
</dbReference>
<dbReference type="Proteomes" id="UP000194903">
    <property type="component" value="Unassembled WGS sequence"/>
</dbReference>
<dbReference type="AlphaFoldDB" id="A0A252F7A7"/>
<name>A0A252F7A7_9FIRM</name>
<reference evidence="3 4" key="1">
    <citation type="submission" date="2017-05" db="EMBL/GenBank/DDBJ databases">
        <title>Butyricicoccus porcorum sp. nov. a butyrate-producing bacterium from the swine intestinal tract.</title>
        <authorList>
            <person name="Trachsel J."/>
            <person name="Humphrey S."/>
            <person name="Allen H.K."/>
        </authorList>
    </citation>
    <scope>NUCLEOTIDE SEQUENCE [LARGE SCALE GENOMIC DNA]</scope>
    <source>
        <strain evidence="3">BB10</strain>
    </source>
</reference>
<dbReference type="Pfam" id="PF01569">
    <property type="entry name" value="PAP2"/>
    <property type="match status" value="1"/>
</dbReference>
<sequence length="164" mass="18691">MTAQDYQTWTQPLRRRPRLRRAMLLLNRILPLLLYALYPILLLFLLLRQDDRFLRVLLTPGISFVLLSIFRDRFNAPRPYEALDIDPLIRKNTKGHSFPSRHVFSVSVIACTFWFVCPPVGILLMLCAVLIAIIRVLGGVHFPRDVIAGLGIGILSGIIGFVLL</sequence>
<feature type="domain" description="Phosphatidic acid phosphatase type 2/haloperoxidase" evidence="2">
    <location>
        <begin position="53"/>
        <end position="161"/>
    </location>
</feature>
<evidence type="ECO:0000256" key="1">
    <source>
        <dbReference type="SAM" id="Phobius"/>
    </source>
</evidence>
<evidence type="ECO:0000313" key="4">
    <source>
        <dbReference type="Proteomes" id="UP000194903"/>
    </source>
</evidence>
<keyword evidence="1" id="KW-0812">Transmembrane</keyword>